<dbReference type="OrthoDB" id="6500128at2759"/>
<feature type="non-terminal residue" evidence="4">
    <location>
        <position position="1"/>
    </location>
</feature>
<proteinExistence type="predicted"/>
<reference evidence="4" key="2">
    <citation type="journal article" date="2023" name="Plants (Basel)">
        <title>Annotation of the Turnera subulata (Passifloraceae) Draft Genome Reveals the S-Locus Evolved after the Divergence of Turneroideae from Passifloroideae in a Stepwise Manner.</title>
        <authorList>
            <person name="Henning P.M."/>
            <person name="Roalson E.H."/>
            <person name="Mir W."/>
            <person name="McCubbin A.G."/>
            <person name="Shore J.S."/>
        </authorList>
    </citation>
    <scope>NUCLEOTIDE SEQUENCE</scope>
    <source>
        <strain evidence="4">F60SS</strain>
    </source>
</reference>
<evidence type="ECO:0000313" key="5">
    <source>
        <dbReference type="Proteomes" id="UP001141552"/>
    </source>
</evidence>
<gene>
    <name evidence="4" type="ORF">Tsubulata_050976</name>
</gene>
<keyword evidence="5" id="KW-1185">Reference proteome</keyword>
<evidence type="ECO:0000259" key="3">
    <source>
        <dbReference type="Pfam" id="PF00005"/>
    </source>
</evidence>
<evidence type="ECO:0000256" key="2">
    <source>
        <dbReference type="ARBA" id="ARBA00022840"/>
    </source>
</evidence>
<dbReference type="InterPro" id="IPR050173">
    <property type="entry name" value="ABC_transporter_C-like"/>
</dbReference>
<comment type="caution">
    <text evidence="4">The sequence shown here is derived from an EMBL/GenBank/DDBJ whole genome shotgun (WGS) entry which is preliminary data.</text>
</comment>
<feature type="domain" description="ABC transporter" evidence="3">
    <location>
        <begin position="10"/>
        <end position="83"/>
    </location>
</feature>
<dbReference type="Gene3D" id="3.40.50.300">
    <property type="entry name" value="P-loop containing nucleotide triphosphate hydrolases"/>
    <property type="match status" value="1"/>
</dbReference>
<keyword evidence="1" id="KW-0547">Nucleotide-binding</keyword>
<dbReference type="GO" id="GO:0042626">
    <property type="term" value="F:ATPase-coupled transmembrane transporter activity"/>
    <property type="evidence" value="ECO:0007669"/>
    <property type="project" value="TreeGrafter"/>
</dbReference>
<dbReference type="Pfam" id="PF00005">
    <property type="entry name" value="ABC_tran"/>
    <property type="match status" value="1"/>
</dbReference>
<reference evidence="4" key="1">
    <citation type="submission" date="2022-02" db="EMBL/GenBank/DDBJ databases">
        <authorList>
            <person name="Henning P.M."/>
            <person name="McCubbin A.G."/>
            <person name="Shore J.S."/>
        </authorList>
    </citation>
    <scope>NUCLEOTIDE SEQUENCE</scope>
    <source>
        <strain evidence="4">F60SS</strain>
        <tissue evidence="4">Leaves</tissue>
    </source>
</reference>
<organism evidence="4 5">
    <name type="scientific">Turnera subulata</name>
    <dbReference type="NCBI Taxonomy" id="218843"/>
    <lineage>
        <taxon>Eukaryota</taxon>
        <taxon>Viridiplantae</taxon>
        <taxon>Streptophyta</taxon>
        <taxon>Embryophyta</taxon>
        <taxon>Tracheophyta</taxon>
        <taxon>Spermatophyta</taxon>
        <taxon>Magnoliopsida</taxon>
        <taxon>eudicotyledons</taxon>
        <taxon>Gunneridae</taxon>
        <taxon>Pentapetalae</taxon>
        <taxon>rosids</taxon>
        <taxon>fabids</taxon>
        <taxon>Malpighiales</taxon>
        <taxon>Passifloraceae</taxon>
        <taxon>Turnera</taxon>
    </lineage>
</organism>
<dbReference type="GO" id="GO:0016887">
    <property type="term" value="F:ATP hydrolysis activity"/>
    <property type="evidence" value="ECO:0007669"/>
    <property type="project" value="InterPro"/>
</dbReference>
<dbReference type="PANTHER" id="PTHR24223">
    <property type="entry name" value="ATP-BINDING CASSETTE SUB-FAMILY C"/>
    <property type="match status" value="1"/>
</dbReference>
<dbReference type="InterPro" id="IPR003439">
    <property type="entry name" value="ABC_transporter-like_ATP-bd"/>
</dbReference>
<dbReference type="GO" id="GO:0005524">
    <property type="term" value="F:ATP binding"/>
    <property type="evidence" value="ECO:0007669"/>
    <property type="project" value="UniProtKB-KW"/>
</dbReference>
<keyword evidence="2" id="KW-0067">ATP-binding</keyword>
<evidence type="ECO:0000313" key="4">
    <source>
        <dbReference type="EMBL" id="KAJ4821816.1"/>
    </source>
</evidence>
<name>A0A9Q0EXR7_9ROSI</name>
<dbReference type="PANTHER" id="PTHR24223:SF222">
    <property type="entry name" value="OS01G0902100 PROTEIN"/>
    <property type="match status" value="1"/>
</dbReference>
<dbReference type="EMBL" id="JAKUCV010007849">
    <property type="protein sequence ID" value="KAJ4821816.1"/>
    <property type="molecule type" value="Genomic_DNA"/>
</dbReference>
<dbReference type="Proteomes" id="UP001141552">
    <property type="component" value="Unassembled WGS sequence"/>
</dbReference>
<feature type="non-terminal residue" evidence="4">
    <location>
        <position position="105"/>
    </location>
</feature>
<sequence>RRSGTVIKVRGAKVYVPQRAWIQTGTIRDNVLFGKDMDKDFYEIKCGGNGDLTVVGERGINLSGGQKQRIQLARAVYGEMQIMTPQQSCWRAALLHFQGFRWQNS</sequence>
<dbReference type="GO" id="GO:0016020">
    <property type="term" value="C:membrane"/>
    <property type="evidence" value="ECO:0007669"/>
    <property type="project" value="TreeGrafter"/>
</dbReference>
<accession>A0A9Q0EXR7</accession>
<dbReference type="SUPFAM" id="SSF52540">
    <property type="entry name" value="P-loop containing nucleoside triphosphate hydrolases"/>
    <property type="match status" value="1"/>
</dbReference>
<evidence type="ECO:0000256" key="1">
    <source>
        <dbReference type="ARBA" id="ARBA00022741"/>
    </source>
</evidence>
<dbReference type="InterPro" id="IPR027417">
    <property type="entry name" value="P-loop_NTPase"/>
</dbReference>
<dbReference type="AlphaFoldDB" id="A0A9Q0EXR7"/>
<protein>
    <recommendedName>
        <fullName evidence="3">ABC transporter domain-containing protein</fullName>
    </recommendedName>
</protein>